<dbReference type="RefSeq" id="WP_382348886.1">
    <property type="nucleotide sequence ID" value="NZ_JBHSMC010000003.1"/>
</dbReference>
<evidence type="ECO:0000313" key="4">
    <source>
        <dbReference type="Proteomes" id="UP001596147"/>
    </source>
</evidence>
<organism evidence="3 4">
    <name type="scientific">Lederbergia graminis</name>
    <dbReference type="NCBI Taxonomy" id="735518"/>
    <lineage>
        <taxon>Bacteria</taxon>
        <taxon>Bacillati</taxon>
        <taxon>Bacillota</taxon>
        <taxon>Bacilli</taxon>
        <taxon>Bacillales</taxon>
        <taxon>Bacillaceae</taxon>
        <taxon>Lederbergia</taxon>
    </lineage>
</organism>
<protein>
    <submittedName>
        <fullName evidence="3">Pilus assembly protein TadG-related protein</fullName>
    </submittedName>
</protein>
<keyword evidence="1" id="KW-0472">Membrane</keyword>
<dbReference type="EMBL" id="JBHSMC010000003">
    <property type="protein sequence ID" value="MFC5464267.1"/>
    <property type="molecule type" value="Genomic_DNA"/>
</dbReference>
<gene>
    <name evidence="3" type="ORF">ACFPM4_05775</name>
</gene>
<evidence type="ECO:0000313" key="3">
    <source>
        <dbReference type="EMBL" id="MFC5464267.1"/>
    </source>
</evidence>
<evidence type="ECO:0000259" key="2">
    <source>
        <dbReference type="Pfam" id="PF13400"/>
    </source>
</evidence>
<keyword evidence="1" id="KW-1133">Transmembrane helix</keyword>
<dbReference type="InterPro" id="IPR028087">
    <property type="entry name" value="Tad_N"/>
</dbReference>
<keyword evidence="1" id="KW-0812">Transmembrane</keyword>
<accession>A0ABW0LGZ5</accession>
<name>A0ABW0LGZ5_9BACI</name>
<feature type="domain" description="Putative Flp pilus-assembly TadG-like N-terminal" evidence="2">
    <location>
        <begin position="11"/>
        <end position="57"/>
    </location>
</feature>
<dbReference type="Proteomes" id="UP001596147">
    <property type="component" value="Unassembled WGS sequence"/>
</dbReference>
<evidence type="ECO:0000256" key="1">
    <source>
        <dbReference type="SAM" id="Phobius"/>
    </source>
</evidence>
<dbReference type="Pfam" id="PF13400">
    <property type="entry name" value="Tad"/>
    <property type="match status" value="1"/>
</dbReference>
<proteinExistence type="predicted"/>
<reference evidence="4" key="1">
    <citation type="journal article" date="2019" name="Int. J. Syst. Evol. Microbiol.">
        <title>The Global Catalogue of Microorganisms (GCM) 10K type strain sequencing project: providing services to taxonomists for standard genome sequencing and annotation.</title>
        <authorList>
            <consortium name="The Broad Institute Genomics Platform"/>
            <consortium name="The Broad Institute Genome Sequencing Center for Infectious Disease"/>
            <person name="Wu L."/>
            <person name="Ma J."/>
        </authorList>
    </citation>
    <scope>NUCLEOTIDE SEQUENCE [LARGE SCALE GENOMIC DNA]</scope>
    <source>
        <strain evidence="4">CGMCC 1.12237</strain>
    </source>
</reference>
<comment type="caution">
    <text evidence="3">The sequence shown here is derived from an EMBL/GenBank/DDBJ whole genome shotgun (WGS) entry which is preliminary data.</text>
</comment>
<feature type="transmembrane region" description="Helical" evidence="1">
    <location>
        <begin position="12"/>
        <end position="32"/>
    </location>
</feature>
<sequence>MIGRYLKNEKGNTLLVILGVLVGAIFISFIFFDFFTTFANKRVSQTGADAAALAAANEIKEVYDEKLRSEIEIRMGHLRETANEFVDEILEEINEDYEDSLEDLDEDDPIPDPPDIDMDAIWNQVLNRMDIPHELRDAVRYEWVEIDAMAALEYFFENVWYLDWFSNQVKEINEVACEAIINAEDQWTEAAKHYATKNGSDEDVDVVFKGDEFKVMVRVKKPASFITVSDDAFASGENDVYSEAEATVKTPRGIDISCD</sequence>
<keyword evidence="4" id="KW-1185">Reference proteome</keyword>